<gene>
    <name evidence="4" type="ORF">FHX61_004572</name>
</gene>
<organism evidence="4 5">
    <name type="scientific">Cupriavidus alkaliphilus</name>
    <dbReference type="NCBI Taxonomy" id="942866"/>
    <lineage>
        <taxon>Bacteria</taxon>
        <taxon>Pseudomonadati</taxon>
        <taxon>Pseudomonadota</taxon>
        <taxon>Betaproteobacteria</taxon>
        <taxon>Burkholderiales</taxon>
        <taxon>Burkholderiaceae</taxon>
        <taxon>Cupriavidus</taxon>
    </lineage>
</organism>
<feature type="domain" description="Pyrroline-5-carboxylate reductase catalytic N-terminal" evidence="2">
    <location>
        <begin position="2"/>
        <end position="88"/>
    </location>
</feature>
<dbReference type="InterPro" id="IPR028939">
    <property type="entry name" value="P5C_Rdtase_cat_N"/>
</dbReference>
<sequence length="521" mass="56971">MKIGVIGAGFIGRALARVAVANGHEVMIANSRGPQTLHSTAIALHCRAGEAAEAARFGEVVVLAIPLHAVGSLDPAPFDGKIIIDANNYYPQRDGNIPELDGHKATTSGLLTQRLPGARIVKAFNAILQDDIEKDARPAGAPDRRALPIASDDVAAKRVVAQLVDQFGFDAFDAGTLAESWRFERSMPCYCVPLSSTELSEALASAQRGVEVPLGSWRAKRETEHRAELAANSSVRPQDRRQPVGFDGRGSLDIVDTQFHIGPLHDVQKSLAAMDALGIRSAMVDELWGFNANGVPQPCALLPGGGWRSLSPLGIAASLQYPERFGFIQRIELDDPLLLSRIPLLADMPGCRSLRINLHTEADRRRLESGAWDQALALAQRHGLPVSVMTEDAGRLLSPVAQRFEALALVVDHCGWPRSPQHWHEVLELARLPNVLLKWSHAHRAFRRHAQPHQARQRALVDAVQAFGADRVMWAGDVSFEESNASWSELLSFVRDHPGLSEDDRAGVLGRTARRAYRWEI</sequence>
<comment type="similarity">
    <text evidence="1">Belongs to the metallo-dependent hydrolases superfamily.</text>
</comment>
<dbReference type="PANTHER" id="PTHR43569:SF2">
    <property type="entry name" value="AMIDOHYDROLASE-RELATED DOMAIN-CONTAINING PROTEIN"/>
    <property type="match status" value="1"/>
</dbReference>
<dbReference type="Proteomes" id="UP000578036">
    <property type="component" value="Unassembled WGS sequence"/>
</dbReference>
<dbReference type="InterPro" id="IPR052350">
    <property type="entry name" value="Metallo-dep_Lactonases"/>
</dbReference>
<accession>A0A7W4VE45</accession>
<dbReference type="SUPFAM" id="SSF51735">
    <property type="entry name" value="NAD(P)-binding Rossmann-fold domains"/>
    <property type="match status" value="1"/>
</dbReference>
<name>A0A7W4VE45_9BURK</name>
<dbReference type="Gene3D" id="3.40.50.720">
    <property type="entry name" value="NAD(P)-binding Rossmann-like Domain"/>
    <property type="match status" value="1"/>
</dbReference>
<feature type="domain" description="Amidohydrolase-related" evidence="3">
    <location>
        <begin position="320"/>
        <end position="518"/>
    </location>
</feature>
<protein>
    <submittedName>
        <fullName evidence="4">Putative dinucleotide-binding enzyme</fullName>
    </submittedName>
</protein>
<dbReference type="Pfam" id="PF04909">
    <property type="entry name" value="Amidohydro_2"/>
    <property type="match status" value="1"/>
</dbReference>
<dbReference type="EMBL" id="JACHWF010000006">
    <property type="protein sequence ID" value="MBB3009896.1"/>
    <property type="molecule type" value="Genomic_DNA"/>
</dbReference>
<comment type="caution">
    <text evidence="4">The sequence shown here is derived from an EMBL/GenBank/DDBJ whole genome shotgun (WGS) entry which is preliminary data.</text>
</comment>
<proteinExistence type="inferred from homology"/>
<evidence type="ECO:0000259" key="3">
    <source>
        <dbReference type="Pfam" id="PF04909"/>
    </source>
</evidence>
<dbReference type="Pfam" id="PF03807">
    <property type="entry name" value="F420_oxidored"/>
    <property type="match status" value="1"/>
</dbReference>
<reference evidence="4 5" key="1">
    <citation type="submission" date="2020-08" db="EMBL/GenBank/DDBJ databases">
        <title>Genomic Encyclopedia of Type Strains, Phase IV (KMG-V): Genome sequencing to study the core and pangenomes of soil and plant-associated prokaryotes.</title>
        <authorList>
            <person name="Whitman W."/>
        </authorList>
    </citation>
    <scope>NUCLEOTIDE SEQUENCE [LARGE SCALE GENOMIC DNA]</scope>
    <source>
        <strain evidence="4 5">SLV-2362</strain>
    </source>
</reference>
<dbReference type="InterPro" id="IPR032466">
    <property type="entry name" value="Metal_Hydrolase"/>
</dbReference>
<dbReference type="RefSeq" id="WP_167884696.1">
    <property type="nucleotide sequence ID" value="NZ_JACHWF010000006.1"/>
</dbReference>
<evidence type="ECO:0000313" key="4">
    <source>
        <dbReference type="EMBL" id="MBB3009896.1"/>
    </source>
</evidence>
<dbReference type="Gene3D" id="3.20.20.140">
    <property type="entry name" value="Metal-dependent hydrolases"/>
    <property type="match status" value="1"/>
</dbReference>
<evidence type="ECO:0000256" key="1">
    <source>
        <dbReference type="ARBA" id="ARBA00038310"/>
    </source>
</evidence>
<dbReference type="GO" id="GO:0016787">
    <property type="term" value="F:hydrolase activity"/>
    <property type="evidence" value="ECO:0007669"/>
    <property type="project" value="InterPro"/>
</dbReference>
<dbReference type="SUPFAM" id="SSF51556">
    <property type="entry name" value="Metallo-dependent hydrolases"/>
    <property type="match status" value="1"/>
</dbReference>
<evidence type="ECO:0000259" key="2">
    <source>
        <dbReference type="Pfam" id="PF03807"/>
    </source>
</evidence>
<dbReference type="AlphaFoldDB" id="A0A7W4VE45"/>
<dbReference type="InterPro" id="IPR036291">
    <property type="entry name" value="NAD(P)-bd_dom_sf"/>
</dbReference>
<keyword evidence="5" id="KW-1185">Reference proteome</keyword>
<evidence type="ECO:0000313" key="5">
    <source>
        <dbReference type="Proteomes" id="UP000578036"/>
    </source>
</evidence>
<dbReference type="PANTHER" id="PTHR43569">
    <property type="entry name" value="AMIDOHYDROLASE"/>
    <property type="match status" value="1"/>
</dbReference>
<dbReference type="InterPro" id="IPR006680">
    <property type="entry name" value="Amidohydro-rel"/>
</dbReference>